<name>A0A7J6WYA3_THATH</name>
<gene>
    <name evidence="1" type="ORF">FRX31_009301</name>
</gene>
<keyword evidence="2" id="KW-1185">Reference proteome</keyword>
<accession>A0A7J6WYA3</accession>
<reference evidence="1 2" key="1">
    <citation type="submission" date="2020-06" db="EMBL/GenBank/DDBJ databases">
        <title>Transcriptomic and genomic resources for Thalictrum thalictroides and T. hernandezii: Facilitating candidate gene discovery in an emerging model plant lineage.</title>
        <authorList>
            <person name="Arias T."/>
            <person name="Riano-Pachon D.M."/>
            <person name="Di Stilio V.S."/>
        </authorList>
    </citation>
    <scope>NUCLEOTIDE SEQUENCE [LARGE SCALE GENOMIC DNA]</scope>
    <source>
        <strain evidence="2">cv. WT478/WT964</strain>
        <tissue evidence="1">Leaves</tissue>
    </source>
</reference>
<evidence type="ECO:0000313" key="1">
    <source>
        <dbReference type="EMBL" id="KAF5201112.1"/>
    </source>
</evidence>
<evidence type="ECO:0000313" key="2">
    <source>
        <dbReference type="Proteomes" id="UP000554482"/>
    </source>
</evidence>
<protein>
    <submittedName>
        <fullName evidence="1">Uncharacterized protein</fullName>
    </submittedName>
</protein>
<organism evidence="1 2">
    <name type="scientific">Thalictrum thalictroides</name>
    <name type="common">Rue-anemone</name>
    <name type="synonym">Anemone thalictroides</name>
    <dbReference type="NCBI Taxonomy" id="46969"/>
    <lineage>
        <taxon>Eukaryota</taxon>
        <taxon>Viridiplantae</taxon>
        <taxon>Streptophyta</taxon>
        <taxon>Embryophyta</taxon>
        <taxon>Tracheophyta</taxon>
        <taxon>Spermatophyta</taxon>
        <taxon>Magnoliopsida</taxon>
        <taxon>Ranunculales</taxon>
        <taxon>Ranunculaceae</taxon>
        <taxon>Thalictroideae</taxon>
        <taxon>Thalictrum</taxon>
    </lineage>
</organism>
<dbReference type="EMBL" id="JABWDY010009868">
    <property type="protein sequence ID" value="KAF5201112.1"/>
    <property type="molecule type" value="Genomic_DNA"/>
</dbReference>
<proteinExistence type="predicted"/>
<feature type="non-terminal residue" evidence="1">
    <location>
        <position position="1"/>
    </location>
</feature>
<dbReference type="Proteomes" id="UP000554482">
    <property type="component" value="Unassembled WGS sequence"/>
</dbReference>
<sequence length="91" mass="10143">FIGEIPTDALFVIKVHPEHMCNLWGGHGNPLIIECFDFDSSGKHELADTRVVCSSCKYVLCCLDEPEFQLQTLKGIALFLKRVCSLVEEGS</sequence>
<comment type="caution">
    <text evidence="1">The sequence shown here is derived from an EMBL/GenBank/DDBJ whole genome shotgun (WGS) entry which is preliminary data.</text>
</comment>
<dbReference type="AlphaFoldDB" id="A0A7J6WYA3"/>